<gene>
    <name evidence="3" type="ORF">SAMN04489860_2670</name>
</gene>
<evidence type="ECO:0000313" key="4">
    <source>
        <dbReference type="Proteomes" id="UP000185663"/>
    </source>
</evidence>
<dbReference type="GO" id="GO:0016887">
    <property type="term" value="F:ATP hydrolysis activity"/>
    <property type="evidence" value="ECO:0007669"/>
    <property type="project" value="InterPro"/>
</dbReference>
<dbReference type="OrthoDB" id="9810761at2"/>
<proteinExistence type="inferred from homology"/>
<evidence type="ECO:0000313" key="3">
    <source>
        <dbReference type="EMBL" id="SDS90440.1"/>
    </source>
</evidence>
<dbReference type="PANTHER" id="PTHR30486:SF6">
    <property type="entry name" value="TYPE IV PILUS RETRACTATION ATPASE PILT"/>
    <property type="match status" value="1"/>
</dbReference>
<sequence>MSAGPLQRYLDEPGVTDVLVNGPDEVWVDRGHGVQPVPVRFSDATHVRALAVRLAAAGGQRLDDASPLVDARLPGGVRLHAVVEPVCSQGAVISLRVPRRRTMTLDELVAGGTLPAAWAPLVAGMVRRRAGILVAGGTGTGKTTLLAALVGLVPHDERIVCVEEARELDPDHPHVVPLTARRPNVEGSGAVGLDELVRAALRMRPDRIVLGECRGAEVRDVLMAMNTGHDGGFTTLHASTAAHVPARLEALGALAGMDRDTVAAQTVGAIDVVMHLRRTGGRRHVAEIATARRGADGRLVIAAAAVHHGAGGTDGRGPVAGAVLDPDAWSSLWERWAPSAAPVAGTP</sequence>
<evidence type="ECO:0000259" key="2">
    <source>
        <dbReference type="Pfam" id="PF00437"/>
    </source>
</evidence>
<dbReference type="InterPro" id="IPR027417">
    <property type="entry name" value="P-loop_NTPase"/>
</dbReference>
<accession>A0A1H1W146</accession>
<dbReference type="NCBIfam" id="TIGR03819">
    <property type="entry name" value="heli_sec_ATPase"/>
    <property type="match status" value="1"/>
</dbReference>
<evidence type="ECO:0000256" key="1">
    <source>
        <dbReference type="ARBA" id="ARBA00006611"/>
    </source>
</evidence>
<comment type="similarity">
    <text evidence="1">Belongs to the GSP E family.</text>
</comment>
<dbReference type="InterPro" id="IPR001482">
    <property type="entry name" value="T2SS/T4SS_dom"/>
</dbReference>
<protein>
    <submittedName>
        <fullName evidence="3">Pilus assembly protein CpaF</fullName>
    </submittedName>
</protein>
<dbReference type="Gene3D" id="3.40.50.300">
    <property type="entry name" value="P-loop containing nucleotide triphosphate hydrolases"/>
    <property type="match status" value="1"/>
</dbReference>
<dbReference type="SUPFAM" id="SSF52540">
    <property type="entry name" value="P-loop containing nucleoside triphosphate hydrolases"/>
    <property type="match status" value="1"/>
</dbReference>
<organism evidence="3 4">
    <name type="scientific">Paraoerskovia marina</name>
    <dbReference type="NCBI Taxonomy" id="545619"/>
    <lineage>
        <taxon>Bacteria</taxon>
        <taxon>Bacillati</taxon>
        <taxon>Actinomycetota</taxon>
        <taxon>Actinomycetes</taxon>
        <taxon>Micrococcales</taxon>
        <taxon>Cellulomonadaceae</taxon>
        <taxon>Paraoerskovia</taxon>
    </lineage>
</organism>
<dbReference type="InterPro" id="IPR050921">
    <property type="entry name" value="T4SS_GSP_E_ATPase"/>
</dbReference>
<dbReference type="EMBL" id="LT629776">
    <property type="protein sequence ID" value="SDS90440.1"/>
    <property type="molecule type" value="Genomic_DNA"/>
</dbReference>
<dbReference type="CDD" id="cd01130">
    <property type="entry name" value="VirB11-like_ATPase"/>
    <property type="match status" value="1"/>
</dbReference>
<dbReference type="AlphaFoldDB" id="A0A1H1W146"/>
<dbReference type="Gene3D" id="3.30.450.90">
    <property type="match status" value="1"/>
</dbReference>
<dbReference type="STRING" id="545619.SAMN04489860_2670"/>
<dbReference type="Proteomes" id="UP000185663">
    <property type="component" value="Chromosome I"/>
</dbReference>
<dbReference type="RefSeq" id="WP_157270501.1">
    <property type="nucleotide sequence ID" value="NZ_LT629776.1"/>
</dbReference>
<dbReference type="PANTHER" id="PTHR30486">
    <property type="entry name" value="TWITCHING MOTILITY PROTEIN PILT"/>
    <property type="match status" value="1"/>
</dbReference>
<dbReference type="Pfam" id="PF00437">
    <property type="entry name" value="T2SSE"/>
    <property type="match status" value="1"/>
</dbReference>
<dbReference type="InterPro" id="IPR022399">
    <property type="entry name" value="TadA-like_ATPase"/>
</dbReference>
<keyword evidence="4" id="KW-1185">Reference proteome</keyword>
<name>A0A1H1W146_9CELL</name>
<feature type="domain" description="Bacterial type II secretion system protein E" evidence="2">
    <location>
        <begin position="3"/>
        <end position="274"/>
    </location>
</feature>
<reference evidence="3 4" key="1">
    <citation type="submission" date="2016-10" db="EMBL/GenBank/DDBJ databases">
        <authorList>
            <person name="de Groot N.N."/>
        </authorList>
    </citation>
    <scope>NUCLEOTIDE SEQUENCE [LARGE SCALE GENOMIC DNA]</scope>
    <source>
        <strain evidence="3 4">DSM 22126</strain>
    </source>
</reference>
<dbReference type="eggNOG" id="COG4962">
    <property type="taxonomic scope" value="Bacteria"/>
</dbReference>